<dbReference type="Proteomes" id="UP001221208">
    <property type="component" value="Unassembled WGS sequence"/>
</dbReference>
<evidence type="ECO:0000256" key="1">
    <source>
        <dbReference type="SAM" id="MobiDB-lite"/>
    </source>
</evidence>
<proteinExistence type="predicted"/>
<dbReference type="EMBL" id="JAQQXR010000009">
    <property type="protein sequence ID" value="MDC8759968.1"/>
    <property type="molecule type" value="Genomic_DNA"/>
</dbReference>
<feature type="compositionally biased region" description="Polar residues" evidence="1">
    <location>
        <begin position="49"/>
        <end position="68"/>
    </location>
</feature>
<organism evidence="2 3">
    <name type="scientific">Janthinobacterium fluminis</name>
    <dbReference type="NCBI Taxonomy" id="2987524"/>
    <lineage>
        <taxon>Bacteria</taxon>
        <taxon>Pseudomonadati</taxon>
        <taxon>Pseudomonadota</taxon>
        <taxon>Betaproteobacteria</taxon>
        <taxon>Burkholderiales</taxon>
        <taxon>Oxalobacteraceae</taxon>
        <taxon>Janthinobacterium</taxon>
    </lineage>
</organism>
<evidence type="ECO:0000313" key="2">
    <source>
        <dbReference type="EMBL" id="MDC8759968.1"/>
    </source>
</evidence>
<dbReference type="RefSeq" id="WP_273673470.1">
    <property type="nucleotide sequence ID" value="NZ_JAQQXR010000009.1"/>
</dbReference>
<gene>
    <name evidence="2" type="ORF">OIK44_20475</name>
</gene>
<evidence type="ECO:0008006" key="4">
    <source>
        <dbReference type="Google" id="ProtNLM"/>
    </source>
</evidence>
<protein>
    <recommendedName>
        <fullName evidence="4">Stress-induced acidophilic repeat motif-containing protein</fullName>
    </recommendedName>
</protein>
<feature type="compositionally biased region" description="Basic and acidic residues" evidence="1">
    <location>
        <begin position="69"/>
        <end position="83"/>
    </location>
</feature>
<name>A0ABT5K4Q1_9BURK</name>
<reference evidence="2 3" key="1">
    <citation type="submission" date="2022-10" db="EMBL/GenBank/DDBJ databases">
        <title>Janthinobacterium sp. hw3 Genome sequencing.</title>
        <authorList>
            <person name="Park S."/>
        </authorList>
    </citation>
    <scope>NUCLEOTIDE SEQUENCE [LARGE SCALE GENOMIC DNA]</scope>
    <source>
        <strain evidence="3">hw3</strain>
    </source>
</reference>
<feature type="compositionally biased region" description="Basic and acidic residues" evidence="1">
    <location>
        <begin position="15"/>
        <end position="24"/>
    </location>
</feature>
<keyword evidence="3" id="KW-1185">Reference proteome</keyword>
<sequence length="83" mass="8858">MNANQKGSQGNKQSDAQENRKDGAGTRTRGGTHEQHVEAGRQSHKNDANKQSGGNAGNSKQSGGNASEQLDHLLHRPGNKTER</sequence>
<accession>A0ABT5K4Q1</accession>
<comment type="caution">
    <text evidence="2">The sequence shown here is derived from an EMBL/GenBank/DDBJ whole genome shotgun (WGS) entry which is preliminary data.</text>
</comment>
<feature type="compositionally biased region" description="Polar residues" evidence="1">
    <location>
        <begin position="1"/>
        <end position="14"/>
    </location>
</feature>
<feature type="compositionally biased region" description="Basic and acidic residues" evidence="1">
    <location>
        <begin position="31"/>
        <end position="48"/>
    </location>
</feature>
<evidence type="ECO:0000313" key="3">
    <source>
        <dbReference type="Proteomes" id="UP001221208"/>
    </source>
</evidence>
<feature type="region of interest" description="Disordered" evidence="1">
    <location>
        <begin position="1"/>
        <end position="83"/>
    </location>
</feature>